<sequence length="130" mass="14424">MDGGAGGDRQATLKERMKRMGEMIDSDPGALIFNVALPRPPSFFESVDKALCRASLTFHTNKSSPTCRTAHPFTASSLSSSVKVPSDYPSYFYPLMCIWTSAHHLISDRPCDTSFATCWRNRCLRTVISI</sequence>
<dbReference type="EMBL" id="MU155955">
    <property type="protein sequence ID" value="KAF9470522.1"/>
    <property type="molecule type" value="Genomic_DNA"/>
</dbReference>
<accession>A0A9P5YII4</accession>
<organism evidence="1 2">
    <name type="scientific">Pholiota conissans</name>
    <dbReference type="NCBI Taxonomy" id="109636"/>
    <lineage>
        <taxon>Eukaryota</taxon>
        <taxon>Fungi</taxon>
        <taxon>Dikarya</taxon>
        <taxon>Basidiomycota</taxon>
        <taxon>Agaricomycotina</taxon>
        <taxon>Agaricomycetes</taxon>
        <taxon>Agaricomycetidae</taxon>
        <taxon>Agaricales</taxon>
        <taxon>Agaricineae</taxon>
        <taxon>Strophariaceae</taxon>
        <taxon>Pholiota</taxon>
    </lineage>
</organism>
<protein>
    <submittedName>
        <fullName evidence="1">Uncharacterized protein</fullName>
    </submittedName>
</protein>
<dbReference type="Proteomes" id="UP000807469">
    <property type="component" value="Unassembled WGS sequence"/>
</dbReference>
<name>A0A9P5YII4_9AGAR</name>
<evidence type="ECO:0000313" key="1">
    <source>
        <dbReference type="EMBL" id="KAF9470522.1"/>
    </source>
</evidence>
<proteinExistence type="predicted"/>
<reference evidence="1" key="1">
    <citation type="submission" date="2020-11" db="EMBL/GenBank/DDBJ databases">
        <authorList>
            <consortium name="DOE Joint Genome Institute"/>
            <person name="Ahrendt S."/>
            <person name="Riley R."/>
            <person name="Andreopoulos W."/>
            <person name="Labutti K."/>
            <person name="Pangilinan J."/>
            <person name="Ruiz-Duenas F.J."/>
            <person name="Barrasa J.M."/>
            <person name="Sanchez-Garcia M."/>
            <person name="Camarero S."/>
            <person name="Miyauchi S."/>
            <person name="Serrano A."/>
            <person name="Linde D."/>
            <person name="Babiker R."/>
            <person name="Drula E."/>
            <person name="Ayuso-Fernandez I."/>
            <person name="Pacheco R."/>
            <person name="Padilla G."/>
            <person name="Ferreira P."/>
            <person name="Barriuso J."/>
            <person name="Kellner H."/>
            <person name="Castanera R."/>
            <person name="Alfaro M."/>
            <person name="Ramirez L."/>
            <person name="Pisabarro A.G."/>
            <person name="Kuo A."/>
            <person name="Tritt A."/>
            <person name="Lipzen A."/>
            <person name="He G."/>
            <person name="Yan M."/>
            <person name="Ng V."/>
            <person name="Cullen D."/>
            <person name="Martin F."/>
            <person name="Rosso M.-N."/>
            <person name="Henrissat B."/>
            <person name="Hibbett D."/>
            <person name="Martinez A.T."/>
            <person name="Grigoriev I.V."/>
        </authorList>
    </citation>
    <scope>NUCLEOTIDE SEQUENCE</scope>
    <source>
        <strain evidence="1">CIRM-BRFM 674</strain>
    </source>
</reference>
<keyword evidence="2" id="KW-1185">Reference proteome</keyword>
<gene>
    <name evidence="1" type="ORF">BDN70DRAFT_689515</name>
</gene>
<comment type="caution">
    <text evidence="1">The sequence shown here is derived from an EMBL/GenBank/DDBJ whole genome shotgun (WGS) entry which is preliminary data.</text>
</comment>
<dbReference type="AlphaFoldDB" id="A0A9P5YII4"/>
<evidence type="ECO:0000313" key="2">
    <source>
        <dbReference type="Proteomes" id="UP000807469"/>
    </source>
</evidence>